<dbReference type="Pfam" id="PF16796">
    <property type="entry name" value="Microtub_bd"/>
    <property type="match status" value="1"/>
</dbReference>
<evidence type="ECO:0000256" key="1">
    <source>
        <dbReference type="ARBA" id="ARBA00023175"/>
    </source>
</evidence>
<dbReference type="SUPFAM" id="SSF52540">
    <property type="entry name" value="P-loop containing nucleoside triphosphate hydrolases"/>
    <property type="match status" value="1"/>
</dbReference>
<dbReference type="PROSITE" id="PS50067">
    <property type="entry name" value="KINESIN_MOTOR_2"/>
    <property type="match status" value="1"/>
</dbReference>
<dbReference type="PANTHER" id="PTHR47972:SF13">
    <property type="entry name" value="HEAVY CHAIN, PUTATIVE-RELATED"/>
    <property type="match status" value="1"/>
</dbReference>
<feature type="domain" description="Kinesin motor" evidence="5">
    <location>
        <begin position="88"/>
        <end position="371"/>
    </location>
</feature>
<dbReference type="Gene3D" id="3.40.850.10">
    <property type="entry name" value="Kinesin motor domain"/>
    <property type="match status" value="2"/>
</dbReference>
<dbReference type="PANTHER" id="PTHR47972">
    <property type="entry name" value="KINESIN-LIKE PROTEIN KLP-3"/>
    <property type="match status" value="1"/>
</dbReference>
<keyword evidence="1 2" id="KW-0505">Motor protein</keyword>
<name>A0ABU6WUW1_9FABA</name>
<proteinExistence type="inferred from homology"/>
<feature type="coiled-coil region" evidence="3">
    <location>
        <begin position="19"/>
        <end position="64"/>
    </location>
</feature>
<dbReference type="InterPro" id="IPR027640">
    <property type="entry name" value="Kinesin-like_fam"/>
</dbReference>
<evidence type="ECO:0000313" key="7">
    <source>
        <dbReference type="Proteomes" id="UP001341840"/>
    </source>
</evidence>
<feature type="compositionally biased region" description="Polar residues" evidence="4">
    <location>
        <begin position="456"/>
        <end position="468"/>
    </location>
</feature>
<reference evidence="6 7" key="1">
    <citation type="journal article" date="2023" name="Plants (Basel)">
        <title>Bridging the Gap: Combining Genomics and Transcriptomics Approaches to Understand Stylosanthes scabra, an Orphan Legume from the Brazilian Caatinga.</title>
        <authorList>
            <person name="Ferreira-Neto J.R.C."/>
            <person name="da Silva M.D."/>
            <person name="Binneck E."/>
            <person name="de Melo N.F."/>
            <person name="da Silva R.H."/>
            <person name="de Melo A.L.T.M."/>
            <person name="Pandolfi V."/>
            <person name="Bustamante F.O."/>
            <person name="Brasileiro-Vidal A.C."/>
            <person name="Benko-Iseppon A.M."/>
        </authorList>
    </citation>
    <scope>NUCLEOTIDE SEQUENCE [LARGE SCALE GENOMIC DNA]</scope>
    <source>
        <tissue evidence="6">Leaves</tissue>
    </source>
</reference>
<feature type="compositionally biased region" description="Low complexity" evidence="4">
    <location>
        <begin position="492"/>
        <end position="507"/>
    </location>
</feature>
<keyword evidence="7" id="KW-1185">Reference proteome</keyword>
<dbReference type="Proteomes" id="UP001341840">
    <property type="component" value="Unassembled WGS sequence"/>
</dbReference>
<dbReference type="EMBL" id="JASCZI010182453">
    <property type="protein sequence ID" value="MED6187943.1"/>
    <property type="molecule type" value="Genomic_DNA"/>
</dbReference>
<evidence type="ECO:0000256" key="3">
    <source>
        <dbReference type="SAM" id="Coils"/>
    </source>
</evidence>
<dbReference type="PRINTS" id="PR00380">
    <property type="entry name" value="KINESINHEAVY"/>
</dbReference>
<keyword evidence="3" id="KW-0175">Coiled coil</keyword>
<feature type="compositionally biased region" description="Polar residues" evidence="4">
    <location>
        <begin position="434"/>
        <end position="447"/>
    </location>
</feature>
<dbReference type="InterPro" id="IPR001752">
    <property type="entry name" value="Kinesin_motor_dom"/>
</dbReference>
<gene>
    <name evidence="6" type="ORF">PIB30_081293</name>
</gene>
<dbReference type="InterPro" id="IPR031852">
    <property type="entry name" value="Vik1/Cik1_MT-bd"/>
</dbReference>
<protein>
    <recommendedName>
        <fullName evidence="5">Kinesin motor domain-containing protein</fullName>
    </recommendedName>
</protein>
<sequence>MYRSNIGGVSHCSKHVEIIDAQQKELERMKCFLDELKMEVKQIQSEWEKELSRLENHIKSLEVTSTSYHKVLEENRILYNQVQDLKGAIRVYCRVKPFSPGQSNLQSTVDYIGEDGNIMIVNPQKQGKDARKVFSFNKVFPTNVTQEQIYADTQPLVRSVLDGYNVCIFAYGQTGSGKTYTMSGPDLMSEETWGVNYRALRDLFHISKERAEAINLVPVSCTQDVLDLMRIGQKNRAVGATALNERSSRSHSVLTVHVRGKDLVSNSILKGCLHLVDLAGSERVDKSEAVGERLKEAQHINKSLSALGDVISALAQKSSHIPYRNSKLTQVLQDSLGGHAKTLMFVHINPEVNALGETISTLKFAERVACIELGAAQSNKETGEIRELKDEISNIKLALARKETELEQWKTGNARNAIESQKPRAVSPYHLPKSVTSGSIKSDNSQRSMDDRSSEAKISSSVKQTRSRLPSKFVDKDSMPKSLLLTEEKIVSSSGRGRSPSPPIRRSISTDRGSVIKSKVKSDTAENQPILKNQFPARVNKSLAIMQMALSIDNNSKANVNSQETSKQDSNNISETILNLQKISSRKVHQEQEEEQFKQVFSVLKQGVTKKSKADSKSKAKHHPQQIPFRIQKPDMETSGEKTAVAPQKRDYFEPENDLRFMESAVHGILNPKVIRQNMSRNFQNIGSRGMVQAAEPLLTSKVENKLINVSGRSNTTMHEFRRSRSTPRGKFFASS</sequence>
<keyword evidence="2" id="KW-0547">Nucleotide-binding</keyword>
<keyword evidence="2" id="KW-0067">ATP-binding</keyword>
<dbReference type="SMART" id="SM00129">
    <property type="entry name" value="KISc"/>
    <property type="match status" value="1"/>
</dbReference>
<evidence type="ECO:0000256" key="2">
    <source>
        <dbReference type="PROSITE-ProRule" id="PRU00283"/>
    </source>
</evidence>
<organism evidence="6 7">
    <name type="scientific">Stylosanthes scabra</name>
    <dbReference type="NCBI Taxonomy" id="79078"/>
    <lineage>
        <taxon>Eukaryota</taxon>
        <taxon>Viridiplantae</taxon>
        <taxon>Streptophyta</taxon>
        <taxon>Embryophyta</taxon>
        <taxon>Tracheophyta</taxon>
        <taxon>Spermatophyta</taxon>
        <taxon>Magnoliopsida</taxon>
        <taxon>eudicotyledons</taxon>
        <taxon>Gunneridae</taxon>
        <taxon>Pentapetalae</taxon>
        <taxon>rosids</taxon>
        <taxon>fabids</taxon>
        <taxon>Fabales</taxon>
        <taxon>Fabaceae</taxon>
        <taxon>Papilionoideae</taxon>
        <taxon>50 kb inversion clade</taxon>
        <taxon>dalbergioids sensu lato</taxon>
        <taxon>Dalbergieae</taxon>
        <taxon>Pterocarpus clade</taxon>
        <taxon>Stylosanthes</taxon>
    </lineage>
</organism>
<dbReference type="InterPro" id="IPR027417">
    <property type="entry name" value="P-loop_NTPase"/>
</dbReference>
<dbReference type="InterPro" id="IPR036961">
    <property type="entry name" value="Kinesin_motor_dom_sf"/>
</dbReference>
<comment type="similarity">
    <text evidence="2">Belongs to the TRAFAC class myosin-kinesin ATPase superfamily. Kinesin family.</text>
</comment>
<feature type="region of interest" description="Disordered" evidence="4">
    <location>
        <begin position="414"/>
        <end position="514"/>
    </location>
</feature>
<feature type="binding site" evidence="2">
    <location>
        <begin position="172"/>
        <end position="179"/>
    </location>
    <ligand>
        <name>ATP</name>
        <dbReference type="ChEBI" id="CHEBI:30616"/>
    </ligand>
</feature>
<accession>A0ABU6WUW1</accession>
<comment type="caution">
    <text evidence="6">The sequence shown here is derived from an EMBL/GenBank/DDBJ whole genome shotgun (WGS) entry which is preliminary data.</text>
</comment>
<evidence type="ECO:0000313" key="6">
    <source>
        <dbReference type="EMBL" id="MED6187943.1"/>
    </source>
</evidence>
<evidence type="ECO:0000256" key="4">
    <source>
        <dbReference type="SAM" id="MobiDB-lite"/>
    </source>
</evidence>
<evidence type="ECO:0000259" key="5">
    <source>
        <dbReference type="PROSITE" id="PS50067"/>
    </source>
</evidence>
<dbReference type="Pfam" id="PF00225">
    <property type="entry name" value="Kinesin"/>
    <property type="match status" value="1"/>
</dbReference>